<dbReference type="EMBL" id="CM029046">
    <property type="protein sequence ID" value="KAG2591812.1"/>
    <property type="molecule type" value="Genomic_DNA"/>
</dbReference>
<comment type="caution">
    <text evidence="2">The sequence shown here is derived from an EMBL/GenBank/DDBJ whole genome shotgun (WGS) entry which is preliminary data.</text>
</comment>
<keyword evidence="3" id="KW-1185">Reference proteome</keyword>
<feature type="region of interest" description="Disordered" evidence="1">
    <location>
        <begin position="103"/>
        <end position="142"/>
    </location>
</feature>
<feature type="region of interest" description="Disordered" evidence="1">
    <location>
        <begin position="1"/>
        <end position="72"/>
    </location>
</feature>
<feature type="compositionally biased region" description="Low complexity" evidence="1">
    <location>
        <begin position="23"/>
        <end position="38"/>
    </location>
</feature>
<organism evidence="2 3">
    <name type="scientific">Panicum virgatum</name>
    <name type="common">Blackwell switchgrass</name>
    <dbReference type="NCBI Taxonomy" id="38727"/>
    <lineage>
        <taxon>Eukaryota</taxon>
        <taxon>Viridiplantae</taxon>
        <taxon>Streptophyta</taxon>
        <taxon>Embryophyta</taxon>
        <taxon>Tracheophyta</taxon>
        <taxon>Spermatophyta</taxon>
        <taxon>Magnoliopsida</taxon>
        <taxon>Liliopsida</taxon>
        <taxon>Poales</taxon>
        <taxon>Poaceae</taxon>
        <taxon>PACMAD clade</taxon>
        <taxon>Panicoideae</taxon>
        <taxon>Panicodae</taxon>
        <taxon>Paniceae</taxon>
        <taxon>Panicinae</taxon>
        <taxon>Panicum</taxon>
        <taxon>Panicum sect. Hiantes</taxon>
    </lineage>
</organism>
<gene>
    <name evidence="2" type="ORF">PVAP13_5NG506586</name>
</gene>
<accession>A0A8T0RYU7</accession>
<protein>
    <submittedName>
        <fullName evidence="2">Uncharacterized protein</fullName>
    </submittedName>
</protein>
<reference evidence="2" key="1">
    <citation type="submission" date="2020-05" db="EMBL/GenBank/DDBJ databases">
        <title>WGS assembly of Panicum virgatum.</title>
        <authorList>
            <person name="Lovell J.T."/>
            <person name="Jenkins J."/>
            <person name="Shu S."/>
            <person name="Juenger T.E."/>
            <person name="Schmutz J."/>
        </authorList>
    </citation>
    <scope>NUCLEOTIDE SEQUENCE</scope>
    <source>
        <strain evidence="2">AP13</strain>
    </source>
</reference>
<evidence type="ECO:0000256" key="1">
    <source>
        <dbReference type="SAM" id="MobiDB-lite"/>
    </source>
</evidence>
<dbReference type="AlphaFoldDB" id="A0A8T0RYU7"/>
<evidence type="ECO:0000313" key="2">
    <source>
        <dbReference type="EMBL" id="KAG2591812.1"/>
    </source>
</evidence>
<dbReference type="Proteomes" id="UP000823388">
    <property type="component" value="Chromosome 5N"/>
</dbReference>
<evidence type="ECO:0000313" key="3">
    <source>
        <dbReference type="Proteomes" id="UP000823388"/>
    </source>
</evidence>
<sequence>MRQGGARLQPAAGEVAKPRRAGVRGARAGAELARPAGRCRATRAPAGASRRTPREGGKVRSPTRPGRPVGPLIYLLPAVPDRARVLLARKQIGASRRAAQLRKQMGASRRVAPRGAAPHWGPGGLWGRRPRDPTTGGAGIAW</sequence>
<proteinExistence type="predicted"/>
<name>A0A8T0RYU7_PANVG</name>